<dbReference type="OrthoDB" id="2065670at2"/>
<dbReference type="Gene3D" id="3.40.50.2300">
    <property type="match status" value="2"/>
</dbReference>
<gene>
    <name evidence="2" type="ORF">HMPREF1866_01395</name>
</gene>
<evidence type="ECO:0000313" key="3">
    <source>
        <dbReference type="Proteomes" id="UP000070394"/>
    </source>
</evidence>
<evidence type="ECO:0000313" key="2">
    <source>
        <dbReference type="EMBL" id="KXB57514.1"/>
    </source>
</evidence>
<proteinExistence type="predicted"/>
<dbReference type="PATRIC" id="fig|467210.3.peg.1381"/>
<feature type="transmembrane region" description="Helical" evidence="1">
    <location>
        <begin position="6"/>
        <end position="29"/>
    </location>
</feature>
<comment type="caution">
    <text evidence="2">The sequence shown here is derived from an EMBL/GenBank/DDBJ whole genome shotgun (WGS) entry which is preliminary data.</text>
</comment>
<evidence type="ECO:0000256" key="1">
    <source>
        <dbReference type="SAM" id="Phobius"/>
    </source>
</evidence>
<dbReference type="Proteomes" id="UP000070394">
    <property type="component" value="Unassembled WGS sequence"/>
</dbReference>
<keyword evidence="3" id="KW-1185">Reference proteome</keyword>
<dbReference type="SUPFAM" id="SSF53822">
    <property type="entry name" value="Periplasmic binding protein-like I"/>
    <property type="match status" value="1"/>
</dbReference>
<keyword evidence="1" id="KW-0812">Transmembrane</keyword>
<reference evidence="3" key="1">
    <citation type="submission" date="2016-01" db="EMBL/GenBank/DDBJ databases">
        <authorList>
            <person name="Mitreva M."/>
            <person name="Pepin K.H."/>
            <person name="Mihindukulasuriya K.A."/>
            <person name="Fulton R."/>
            <person name="Fronick C."/>
            <person name="O'Laughlin M."/>
            <person name="Miner T."/>
            <person name="Herter B."/>
            <person name="Rosa B.A."/>
            <person name="Cordes M."/>
            <person name="Tomlinson C."/>
            <person name="Wollam A."/>
            <person name="Palsikar V.B."/>
            <person name="Mardis E.R."/>
            <person name="Wilson R.K."/>
        </authorList>
    </citation>
    <scope>NUCLEOTIDE SEQUENCE [LARGE SCALE GENOMIC DNA]</scope>
    <source>
        <strain evidence="3">DNF00896</strain>
    </source>
</reference>
<evidence type="ECO:0008006" key="4">
    <source>
        <dbReference type="Google" id="ProtNLM"/>
    </source>
</evidence>
<dbReference type="InterPro" id="IPR028082">
    <property type="entry name" value="Peripla_BP_I"/>
</dbReference>
<dbReference type="RefSeq" id="WP_060931163.1">
    <property type="nucleotide sequence ID" value="NZ_KQ959827.1"/>
</dbReference>
<sequence length="321" mass="36055">MKINKIYIWTAWFLSIVLLFILSQTDLILKESSPKVYQVSLILDSENESEYANLKKGVDDAAKRYNIDINLRTIGSANQKELIESEEDNGTDGIIVLAKDDLKLAMTKVPMVVIKSKDADIFDTKKFVGSSANIATSKRTINIDYVGMITGLYNKFENSYDGVSPIYVFYNSTKPAGVNPEIEFLKSKDEPFVFIEGDEKEFRTAIEDLVHSKKSAYIFSLDKHSSDNLCKILGGSSVYNEHIKGFYCIGATTLFVNKLDDGNIDALSTLNEYDEGYLAVEMLVADLKKTGYTSNVDMKNILLDKESLKDEDIVKQLFPVE</sequence>
<dbReference type="AlphaFoldDB" id="A0A133ZPY7"/>
<keyword evidence="1" id="KW-1133">Transmembrane helix</keyword>
<accession>A0A133ZPY7</accession>
<dbReference type="STRING" id="467210.HMPREF1866_01395"/>
<dbReference type="EMBL" id="LSDA01000088">
    <property type="protein sequence ID" value="KXB57514.1"/>
    <property type="molecule type" value="Genomic_DNA"/>
</dbReference>
<name>A0A133ZPY7_9FIRM</name>
<keyword evidence="1" id="KW-0472">Membrane</keyword>
<protein>
    <recommendedName>
        <fullName evidence="4">Periplasmic binding protein domain-containing protein</fullName>
    </recommendedName>
</protein>
<organism evidence="2 3">
    <name type="scientific">Lachnoanaerobaculum saburreum</name>
    <dbReference type="NCBI Taxonomy" id="467210"/>
    <lineage>
        <taxon>Bacteria</taxon>
        <taxon>Bacillati</taxon>
        <taxon>Bacillota</taxon>
        <taxon>Clostridia</taxon>
        <taxon>Lachnospirales</taxon>
        <taxon>Lachnospiraceae</taxon>
        <taxon>Lachnoanaerobaculum</taxon>
    </lineage>
</organism>